<dbReference type="EMBL" id="MW001205">
    <property type="protein sequence ID" value="QPN77961.1"/>
    <property type="molecule type" value="mRNA"/>
</dbReference>
<dbReference type="Gene3D" id="1.25.10.20">
    <property type="entry name" value="Vitellinogen, superhelical"/>
    <property type="match status" value="1"/>
</dbReference>
<feature type="compositionally biased region" description="Basic and acidic residues" evidence="6">
    <location>
        <begin position="361"/>
        <end position="372"/>
    </location>
</feature>
<evidence type="ECO:0000256" key="1">
    <source>
        <dbReference type="ARBA" id="ARBA00022729"/>
    </source>
</evidence>
<dbReference type="InterPro" id="IPR015255">
    <property type="entry name" value="Vitellinogen_open_b-sht"/>
</dbReference>
<dbReference type="PANTHER" id="PTHR23345">
    <property type="entry name" value="VITELLOGENIN-RELATED"/>
    <property type="match status" value="1"/>
</dbReference>
<keyword evidence="4" id="KW-0325">Glycoprotein</keyword>
<name>A0A7T1IPX1_9HYME</name>
<dbReference type="PROSITE" id="PS51211">
    <property type="entry name" value="VITELLOGENIN"/>
    <property type="match status" value="1"/>
</dbReference>
<dbReference type="InterPro" id="IPR050733">
    <property type="entry name" value="Vitellogenin/Apolipophorin"/>
</dbReference>
<keyword evidence="2" id="KW-0758">Storage protein</keyword>
<dbReference type="Pfam" id="PF00094">
    <property type="entry name" value="VWD"/>
    <property type="match status" value="1"/>
</dbReference>
<dbReference type="InterPro" id="IPR001846">
    <property type="entry name" value="VWF_type-D"/>
</dbReference>
<dbReference type="SUPFAM" id="SSF56968">
    <property type="entry name" value="Lipovitellin-phosvitin complex, beta-sheet shell regions"/>
    <property type="match status" value="2"/>
</dbReference>
<dbReference type="Pfam" id="PF01347">
    <property type="entry name" value="Vitellogenin_N"/>
    <property type="match status" value="1"/>
</dbReference>
<feature type="domain" description="VWFD" evidence="9">
    <location>
        <begin position="1447"/>
        <end position="1639"/>
    </location>
</feature>
<dbReference type="InterPro" id="IPR015816">
    <property type="entry name" value="Vitellinogen_b-sht_N"/>
</dbReference>
<dbReference type="SMART" id="SM00216">
    <property type="entry name" value="VWD"/>
    <property type="match status" value="1"/>
</dbReference>
<feature type="compositionally biased region" description="Low complexity" evidence="6">
    <location>
        <begin position="374"/>
        <end position="389"/>
    </location>
</feature>
<protein>
    <submittedName>
        <fullName evidence="10">Vitellogenin</fullName>
    </submittedName>
</protein>
<evidence type="ECO:0000256" key="6">
    <source>
        <dbReference type="SAM" id="MobiDB-lite"/>
    </source>
</evidence>
<dbReference type="FunFam" id="1.25.10.20:FF:000003">
    <property type="entry name" value="Vitellogenin C"/>
    <property type="match status" value="1"/>
</dbReference>
<feature type="region of interest" description="Disordered" evidence="6">
    <location>
        <begin position="1660"/>
        <end position="1680"/>
    </location>
</feature>
<dbReference type="SMART" id="SM00638">
    <property type="entry name" value="LPD_N"/>
    <property type="match status" value="1"/>
</dbReference>
<keyword evidence="3" id="KW-1015">Disulfide bond</keyword>
<proteinExistence type="evidence at transcript level"/>
<dbReference type="Gene3D" id="2.20.80.10">
    <property type="entry name" value="Lipovitellin-phosvitin complex, chain A, domain 4"/>
    <property type="match status" value="1"/>
</dbReference>
<dbReference type="GO" id="GO:0005319">
    <property type="term" value="F:lipid transporter activity"/>
    <property type="evidence" value="ECO:0007669"/>
    <property type="project" value="InterPro"/>
</dbReference>
<dbReference type="InterPro" id="IPR015819">
    <property type="entry name" value="Lipid_transp_b-sht_shell"/>
</dbReference>
<feature type="signal peptide" evidence="7">
    <location>
        <begin position="1"/>
        <end position="16"/>
    </location>
</feature>
<dbReference type="InterPro" id="IPR011030">
    <property type="entry name" value="Lipovitellin_superhlx_dom"/>
</dbReference>
<dbReference type="GO" id="GO:0045735">
    <property type="term" value="F:nutrient reservoir activity"/>
    <property type="evidence" value="ECO:0007669"/>
    <property type="project" value="UniProtKB-KW"/>
</dbReference>
<evidence type="ECO:0000256" key="2">
    <source>
        <dbReference type="ARBA" id="ARBA00022761"/>
    </source>
</evidence>
<dbReference type="PANTHER" id="PTHR23345:SF15">
    <property type="entry name" value="VITELLOGENIN 1-RELATED"/>
    <property type="match status" value="1"/>
</dbReference>
<comment type="caution">
    <text evidence="5">Lacks conserved residue(s) required for the propagation of feature annotation.</text>
</comment>
<keyword evidence="1 7" id="KW-0732">Signal</keyword>
<evidence type="ECO:0000256" key="7">
    <source>
        <dbReference type="SAM" id="SignalP"/>
    </source>
</evidence>
<dbReference type="PROSITE" id="PS51233">
    <property type="entry name" value="VWFD"/>
    <property type="match status" value="1"/>
</dbReference>
<accession>A0A7T1IPX1</accession>
<evidence type="ECO:0000259" key="9">
    <source>
        <dbReference type="PROSITE" id="PS51233"/>
    </source>
</evidence>
<organism evidence="10">
    <name type="scientific">Centris tarsata</name>
    <dbReference type="NCBI Taxonomy" id="354140"/>
    <lineage>
        <taxon>Eukaryota</taxon>
        <taxon>Metazoa</taxon>
        <taxon>Ecdysozoa</taxon>
        <taxon>Arthropoda</taxon>
        <taxon>Hexapoda</taxon>
        <taxon>Insecta</taxon>
        <taxon>Pterygota</taxon>
        <taxon>Neoptera</taxon>
        <taxon>Endopterygota</taxon>
        <taxon>Hymenoptera</taxon>
        <taxon>Apocrita</taxon>
        <taxon>Aculeata</taxon>
        <taxon>Apoidea</taxon>
        <taxon>Anthophila</taxon>
        <taxon>Apidae</taxon>
        <taxon>Centris</taxon>
    </lineage>
</organism>
<evidence type="ECO:0000256" key="5">
    <source>
        <dbReference type="PROSITE-ProRule" id="PRU00557"/>
    </source>
</evidence>
<evidence type="ECO:0000259" key="8">
    <source>
        <dbReference type="PROSITE" id="PS51211"/>
    </source>
</evidence>
<dbReference type="SUPFAM" id="SSF48431">
    <property type="entry name" value="Lipovitellin-phosvitin complex, superhelical domain"/>
    <property type="match status" value="1"/>
</dbReference>
<evidence type="ECO:0000256" key="3">
    <source>
        <dbReference type="ARBA" id="ARBA00023157"/>
    </source>
</evidence>
<feature type="compositionally biased region" description="Polar residues" evidence="6">
    <location>
        <begin position="1660"/>
        <end position="1678"/>
    </location>
</feature>
<feature type="region of interest" description="Disordered" evidence="6">
    <location>
        <begin position="352"/>
        <end position="393"/>
    </location>
</feature>
<dbReference type="SMART" id="SM01169">
    <property type="entry name" value="DUF1943"/>
    <property type="match status" value="1"/>
</dbReference>
<evidence type="ECO:0000256" key="4">
    <source>
        <dbReference type="ARBA" id="ARBA00023180"/>
    </source>
</evidence>
<feature type="chain" id="PRO_5031381193" evidence="7">
    <location>
        <begin position="17"/>
        <end position="1777"/>
    </location>
</feature>
<dbReference type="Gene3D" id="2.30.230.10">
    <property type="entry name" value="Lipovitellin, beta-sheet shell regions, chain A"/>
    <property type="match status" value="1"/>
</dbReference>
<dbReference type="Pfam" id="PF09172">
    <property type="entry name" value="Vit_open_b-sht"/>
    <property type="match status" value="1"/>
</dbReference>
<dbReference type="InterPro" id="IPR001747">
    <property type="entry name" value="Vitellogenin_N"/>
</dbReference>
<feature type="domain" description="Vitellogenin" evidence="8">
    <location>
        <begin position="22"/>
        <end position="817"/>
    </location>
</feature>
<gene>
    <name evidence="10" type="primary">Vg</name>
</gene>
<reference evidence="10" key="1">
    <citation type="journal article" date="2020" name="Apidologie">
        <title>Vitellogenin of the solitary bees Centris tarsata and Centris analis (Hymenoptera: Apidae): cDNA structural analysis and gene expression.</title>
        <authorList>
            <person name="Agostini J.C."/>
            <person name="Costa C.P."/>
            <person name="Ferreira J.T."/>
            <person name="Dias A.C."/>
            <person name="Guerra N.P."/>
            <person name="Simoes Z.L.P."/>
            <person name="Lourenco A.P."/>
        </authorList>
    </citation>
    <scope>NUCLEOTIDE SEQUENCE</scope>
</reference>
<evidence type="ECO:0000313" key="10">
    <source>
        <dbReference type="EMBL" id="QPN77961.1"/>
    </source>
</evidence>
<sequence>MWLPLTLLVLAGTVSADFEHGWKQGNEYTYLVRSRTLTNLGTISDQHAGILLKATLRIQVKDPNTLVAKLEDFKQAGIHKSLSDGWDTEISDRMLDLQDMPVSGTTFEIKIKHGVIRDLIVEGGLPTWEVNMVKSIVSQLQVDSQGENVIKSKNTQVPSDSDPYGSFVVMEDSVAGKCEVLYDITPLPSHVINARPELVPKPELLTDGHHIDITKTKNFNNCLQRVNYHFGITGETNWEPGSNSNGNFLSKSSTSRIVISGTLKSFTIQSSVTTSKMFVSPRFYDSQNGMVVSRMNLTLANVKKISYQLSSPRVPSSTGNLVYIYHNPFLDTEERRVNKKFDALNSKENLLASDGVSSRSSSEEAKKTKQDLRSLASDASMSSSSISSSEENDFWQPKPVLEDALQNPLMPNFIGYDGKFIGKSDKVYITETVKQFVFEIANELEDQNSIPTQETLDKFLMLCSLIRTMNRKQISEVENELHISPNDMKSNDKTQIVKQNAWAVFRDAITQAGTGPAFLTIKNWIENRDIGNLEAADILSRLPKTARTPTDQYIKAFFELVKNKKVKNTEFLNTAVTMSFAELIRLSQVNGKSIHNRYPVHTFGRLTPKHDQAVQEEYIPFLARELKDAIRDGDNSRIQIYIMALGNIGHPKVLSIFEPFLEGKEQLTVFQRTLMVAALGKLTETNPKLARSVLYKLYLNTLENHEVRCTAVFLLMKTDPPLSMLQRMAQFTNFDTSKQVNSAVKSTIESLADMTSPDFKVLSQKARIAKDLLVDHEYSYHYSHGFLSETVNDKKNVITQMILNYIGSDDSLVPRALYIGWYSSYGDFKTPAVEFLGMLSSLNSLKSVLYDSKKDEQSVKMAAERIAEQLSIIPEEAIPLEGNLMWNTEYLSRFLPFDKKSVHQLHLMILKNIMAVTSGDYINVNKLMSYDVTLGFPTESGLPFVYTFRVPTLQKLSGTSQLQMGNGMMNLESSIRLTYSKKVQGRIGFVVPFLRKHFVAGVDSNFQVHVPMKLSLGVDLKKRNMQLKIWPLGGEQETKLLHYSVVPYISSHDILGLRPLLMDKNTQLLRDNLVTKNVIGEDDDMLRLVVEGVKSDEKLWDLDLGNLGKMFTSPWITNSGTYRAIRVLMNMDGVRDEPLIFTIAYDSLNMAPDANAAQQWTTTAKIVEPSSKEPNSEARRMQLLKEATKGIKLAKAEVVDIQLKTPGETKSTSVITVAWANSNVDSKIRSLIYWRFDMPSEEIGYEVCTATQSMTSPDSVLTYDQAIETRPKAEFDVGIRYGKTCSNGEQISIKGLGVQTSEMKKEIMGSKIAKTCQEQMKLGNKVLGACRNAAALAMLLDEMDIVMDIHSKDVRDLIDTGLEIIANSGYFSMDISKPRNAGKTKIDIKTKLSKDLQTADVSIHSPTVSIQADKMDLSEFGVTANDFLVAGDRDMDINNLIYNEDQPSCTLDRTRAETFDGKEYPLRLGNCWHVLMTTYPKMSAEKRDEKQRVPEDNNVSILGRETENGHKEVKILLGDKEIKLLPTSSKPQVIVNGQEVEVTKDMSYQEKKEGDVVFEIFKSGERVIRLVSEKHEVDVVFDGKRIMIKAAEDYRGSVRGLCGNFDGNSDNDFIAPKNCQLRKPHQFIASYALTKEQCEGESLENARSIQKNDCVPQMSSRQSNVISDTESGRTNTEFDNWGYHQGKRAKQQKCSGHKIEVVEAGDKICFSKRPVTYCTGGCSATSTRAKSYDFHCMERNQRAMNLKKRIEKNAVPDLSELPVSMTRDINVPVSCKA</sequence>